<dbReference type="InterPro" id="IPR058134">
    <property type="entry name" value="PirA/FepA/PfeA"/>
</dbReference>
<keyword evidence="11 14" id="KW-0472">Membrane</keyword>
<organism evidence="21 22">
    <name type="scientific">Aquipseudomonas alcaligenes</name>
    <name type="common">Pseudomonas alcaligenes</name>
    <dbReference type="NCBI Taxonomy" id="43263"/>
    <lineage>
        <taxon>Bacteria</taxon>
        <taxon>Pseudomonadati</taxon>
        <taxon>Pseudomonadota</taxon>
        <taxon>Gammaproteobacteria</taxon>
        <taxon>Pseudomonadales</taxon>
        <taxon>Pseudomonadaceae</taxon>
        <taxon>Aquipseudomonas</taxon>
    </lineage>
</organism>
<dbReference type="Gene3D" id="2.170.130.10">
    <property type="entry name" value="TonB-dependent receptor, plug domain"/>
    <property type="match status" value="1"/>
</dbReference>
<dbReference type="EMBL" id="FTMP01000003">
    <property type="protein sequence ID" value="SIQ36610.1"/>
    <property type="molecule type" value="Genomic_DNA"/>
</dbReference>
<dbReference type="PROSITE" id="PS52016">
    <property type="entry name" value="TONB_DEPENDENT_REC_3"/>
    <property type="match status" value="1"/>
</dbReference>
<evidence type="ECO:0000256" key="8">
    <source>
        <dbReference type="ARBA" id="ARBA00023004"/>
    </source>
</evidence>
<evidence type="ECO:0000259" key="20">
    <source>
        <dbReference type="Pfam" id="PF07715"/>
    </source>
</evidence>
<keyword evidence="3 14" id="KW-0813">Transport</keyword>
<dbReference type="Gene3D" id="2.40.170.20">
    <property type="entry name" value="TonB-dependent receptor, beta-barrel domain"/>
    <property type="match status" value="1"/>
</dbReference>
<sequence>MSARFTLSHLSLALLAATTTSLQAAPDSAAPAEQAVLLQETQVLGTAEEELKQAPGVSIITAEDIRKLPPTNDLAEIIRREPGVNLTGNSTSGNRGNNRQIDLRGMGPENTLILIDGQPSTSRNAVRYGWNGDRDSRGETNWVPAEQVERIEILRGPAAARYGSGAMGGVVNIITKRPTDKLSGSITAYTSLPEDDAEGMSKRTNFSLSGPLGEAFSFRLYGGASTTDADDADINAAHQASEDALVSGREGVRNKDINALLSWQLNPEQSLDLEAGYSRQGNIYAGDTMNNNGGGNPEFINSLYGHETNVMQRSNYALTHKGDFDWGSSKASLSYDYTRNWRLNEGLAGGPEGAPSEGAGAFMSRLRNTRANAEVNLPLSAGLEQVLTLGSEYLYESLNDPGSLRAQSFDPNSGDIPGFSRDQTKTTAHSYALFAEDNIQLGDRTIVTPGLRFDDHEEYGGNWSPSLNASHELTDELTLKGGIARAYKTPNLYQSNPGYLLYSRGNGCNASETNRGGCYLVGNPDLEPETSINKEIGLAFDKGSWRTSATYFRNDYRNKIVGSNQYIARLSNGRRVLQWENTDEAVVEGVEGNLFVALSPQLEWNTNFTYMLESEDKQTGEPLSVIPEYTLNSSLDWQVTQQLSLQLTGTYYGKQEAPSLNRRTGQAIDADAQQDLDPYGLVGVSAGYEFNQNYSLRVGISNLFDKQIYREGNANDAGANTYNEPGRAYFASVTASF</sequence>
<dbReference type="GO" id="GO:0038023">
    <property type="term" value="F:signaling receptor activity"/>
    <property type="evidence" value="ECO:0007669"/>
    <property type="project" value="InterPro"/>
</dbReference>
<keyword evidence="5" id="KW-0410">Iron transport</keyword>
<evidence type="ECO:0000259" key="19">
    <source>
        <dbReference type="Pfam" id="PF00593"/>
    </source>
</evidence>
<dbReference type="GO" id="GO:0015344">
    <property type="term" value="F:siderophore uptake transmembrane transporter activity"/>
    <property type="evidence" value="ECO:0007669"/>
    <property type="project" value="TreeGrafter"/>
</dbReference>
<evidence type="ECO:0000313" key="21">
    <source>
        <dbReference type="EMBL" id="SIQ36610.1"/>
    </source>
</evidence>
<evidence type="ECO:0000256" key="2">
    <source>
        <dbReference type="ARBA" id="ARBA00009810"/>
    </source>
</evidence>
<evidence type="ECO:0000256" key="14">
    <source>
        <dbReference type="PROSITE-ProRule" id="PRU01360"/>
    </source>
</evidence>
<dbReference type="Pfam" id="PF07715">
    <property type="entry name" value="Plug"/>
    <property type="match status" value="1"/>
</dbReference>
<evidence type="ECO:0000256" key="1">
    <source>
        <dbReference type="ARBA" id="ARBA00004571"/>
    </source>
</evidence>
<evidence type="ECO:0000256" key="6">
    <source>
        <dbReference type="ARBA" id="ARBA00022692"/>
    </source>
</evidence>
<keyword evidence="10 16" id="KW-0798">TonB box</keyword>
<evidence type="ECO:0000256" key="7">
    <source>
        <dbReference type="ARBA" id="ARBA00022729"/>
    </source>
</evidence>
<dbReference type="CDD" id="cd01347">
    <property type="entry name" value="ligand_gated_channel"/>
    <property type="match status" value="1"/>
</dbReference>
<dbReference type="InterPro" id="IPR000531">
    <property type="entry name" value="Beta-barrel_TonB"/>
</dbReference>
<dbReference type="GO" id="GO:0044718">
    <property type="term" value="P:siderophore transmembrane transport"/>
    <property type="evidence" value="ECO:0007669"/>
    <property type="project" value="TreeGrafter"/>
</dbReference>
<keyword evidence="6 14" id="KW-0812">Transmembrane</keyword>
<evidence type="ECO:0000256" key="13">
    <source>
        <dbReference type="ARBA" id="ARBA00023237"/>
    </source>
</evidence>
<dbReference type="InterPro" id="IPR010105">
    <property type="entry name" value="TonB_sidphr_rcpt"/>
</dbReference>
<evidence type="ECO:0000313" key="22">
    <source>
        <dbReference type="Proteomes" id="UP000185841"/>
    </source>
</evidence>
<evidence type="ECO:0000256" key="11">
    <source>
        <dbReference type="ARBA" id="ARBA00023136"/>
    </source>
</evidence>
<keyword evidence="7 18" id="KW-0732">Signal</keyword>
<dbReference type="Proteomes" id="UP000185841">
    <property type="component" value="Unassembled WGS sequence"/>
</dbReference>
<evidence type="ECO:0000256" key="9">
    <source>
        <dbReference type="ARBA" id="ARBA00023065"/>
    </source>
</evidence>
<feature type="short sequence motif" description="TonB C-terminal box" evidence="15">
    <location>
        <begin position="720"/>
        <end position="737"/>
    </location>
</feature>
<feature type="domain" description="TonB-dependent receptor plug" evidence="20">
    <location>
        <begin position="56"/>
        <end position="170"/>
    </location>
</feature>
<dbReference type="InterPro" id="IPR037066">
    <property type="entry name" value="Plug_dom_sf"/>
</dbReference>
<feature type="signal peptide" evidence="18">
    <location>
        <begin position="1"/>
        <end position="24"/>
    </location>
</feature>
<dbReference type="SUPFAM" id="SSF56935">
    <property type="entry name" value="Porins"/>
    <property type="match status" value="1"/>
</dbReference>
<dbReference type="NCBIfam" id="TIGR01783">
    <property type="entry name" value="TonB-siderophor"/>
    <property type="match status" value="1"/>
</dbReference>
<dbReference type="InterPro" id="IPR010917">
    <property type="entry name" value="TonB_rcpt_CS"/>
</dbReference>
<dbReference type="NCBIfam" id="NF010051">
    <property type="entry name" value="PRK13528.1"/>
    <property type="match status" value="1"/>
</dbReference>
<evidence type="ECO:0000256" key="15">
    <source>
        <dbReference type="PROSITE-ProRule" id="PRU10144"/>
    </source>
</evidence>
<dbReference type="InterPro" id="IPR012910">
    <property type="entry name" value="Plug_dom"/>
</dbReference>
<feature type="compositionally biased region" description="Low complexity" evidence="17">
    <location>
        <begin position="87"/>
        <end position="99"/>
    </location>
</feature>
<reference evidence="21 22" key="1">
    <citation type="submission" date="2017-01" db="EMBL/GenBank/DDBJ databases">
        <authorList>
            <person name="Mah S.A."/>
            <person name="Swanson W.J."/>
            <person name="Moy G.W."/>
            <person name="Vacquier V.D."/>
        </authorList>
    </citation>
    <scope>NUCLEOTIDE SEQUENCE [LARGE SCALE GENOMIC DNA]</scope>
    <source>
        <strain evidence="21 22">RU36E</strain>
    </source>
</reference>
<dbReference type="PANTHER" id="PTHR30069">
    <property type="entry name" value="TONB-DEPENDENT OUTER MEMBRANE RECEPTOR"/>
    <property type="match status" value="1"/>
</dbReference>
<accession>A0A1N6S6E9</accession>
<keyword evidence="9" id="KW-0406">Ion transport</keyword>
<keyword evidence="8" id="KW-0408">Iron</keyword>
<dbReference type="InterPro" id="IPR039426">
    <property type="entry name" value="TonB-dep_rcpt-like"/>
</dbReference>
<comment type="subcellular location">
    <subcellularLocation>
        <location evidence="1 14">Cell outer membrane</location>
        <topology evidence="1 14">Multi-pass membrane protein</topology>
    </subcellularLocation>
</comment>
<keyword evidence="4 14" id="KW-1134">Transmembrane beta strand</keyword>
<dbReference type="PANTHER" id="PTHR30069:SF8">
    <property type="entry name" value="TONB-DEPENDENT SIDEROPHORE RECEPTOR PROTEIN"/>
    <property type="match status" value="1"/>
</dbReference>
<keyword evidence="13 14" id="KW-0998">Cell outer membrane</keyword>
<evidence type="ECO:0000256" key="4">
    <source>
        <dbReference type="ARBA" id="ARBA00022452"/>
    </source>
</evidence>
<evidence type="ECO:0000256" key="17">
    <source>
        <dbReference type="SAM" id="MobiDB-lite"/>
    </source>
</evidence>
<dbReference type="Pfam" id="PF00593">
    <property type="entry name" value="TonB_dep_Rec_b-barrel"/>
    <property type="match status" value="1"/>
</dbReference>
<gene>
    <name evidence="21" type="ORF">SAMN05878282_103386</name>
</gene>
<keyword evidence="12 21" id="KW-0675">Receptor</keyword>
<feature type="domain" description="TonB-dependent receptor-like beta-barrel" evidence="19">
    <location>
        <begin position="268"/>
        <end position="703"/>
    </location>
</feature>
<evidence type="ECO:0000256" key="3">
    <source>
        <dbReference type="ARBA" id="ARBA00022448"/>
    </source>
</evidence>
<dbReference type="GO" id="GO:0009279">
    <property type="term" value="C:cell outer membrane"/>
    <property type="evidence" value="ECO:0007669"/>
    <property type="project" value="UniProtKB-SubCell"/>
</dbReference>
<dbReference type="AlphaFoldDB" id="A0A1N6S6E9"/>
<comment type="similarity">
    <text evidence="2 14 16">Belongs to the TonB-dependent receptor family.</text>
</comment>
<dbReference type="InterPro" id="IPR036942">
    <property type="entry name" value="Beta-barrel_TonB_sf"/>
</dbReference>
<evidence type="ECO:0000256" key="10">
    <source>
        <dbReference type="ARBA" id="ARBA00023077"/>
    </source>
</evidence>
<dbReference type="RefSeq" id="WP_076426333.1">
    <property type="nucleotide sequence ID" value="NZ_FTMP01000003.1"/>
</dbReference>
<dbReference type="NCBIfam" id="NF010048">
    <property type="entry name" value="PRK13524.1"/>
    <property type="match status" value="1"/>
</dbReference>
<name>A0A1N6S6E9_AQUAC</name>
<protein>
    <submittedName>
        <fullName evidence="21">Ferric enterobactin receptor</fullName>
    </submittedName>
</protein>
<evidence type="ECO:0000256" key="5">
    <source>
        <dbReference type="ARBA" id="ARBA00022496"/>
    </source>
</evidence>
<feature type="region of interest" description="Disordered" evidence="17">
    <location>
        <begin position="84"/>
        <end position="104"/>
    </location>
</feature>
<dbReference type="PROSITE" id="PS01156">
    <property type="entry name" value="TONB_DEPENDENT_REC_2"/>
    <property type="match status" value="1"/>
</dbReference>
<proteinExistence type="inferred from homology"/>
<evidence type="ECO:0000256" key="18">
    <source>
        <dbReference type="SAM" id="SignalP"/>
    </source>
</evidence>
<feature type="chain" id="PRO_5013065810" evidence="18">
    <location>
        <begin position="25"/>
        <end position="737"/>
    </location>
</feature>
<evidence type="ECO:0000256" key="12">
    <source>
        <dbReference type="ARBA" id="ARBA00023170"/>
    </source>
</evidence>
<evidence type="ECO:0000256" key="16">
    <source>
        <dbReference type="RuleBase" id="RU003357"/>
    </source>
</evidence>